<keyword evidence="3" id="KW-1185">Reference proteome</keyword>
<feature type="transmembrane region" description="Helical" evidence="1">
    <location>
        <begin position="68"/>
        <end position="86"/>
    </location>
</feature>
<dbReference type="OrthoDB" id="440424at2759"/>
<feature type="transmembrane region" description="Helical" evidence="1">
    <location>
        <begin position="6"/>
        <end position="26"/>
    </location>
</feature>
<reference evidence="2 3" key="1">
    <citation type="journal article" date="2014" name="PLoS Genet.">
        <title>Analysis of the Phlebiopsis gigantea genome, transcriptome and secretome provides insight into its pioneer colonization strategies of wood.</title>
        <authorList>
            <person name="Hori C."/>
            <person name="Ishida T."/>
            <person name="Igarashi K."/>
            <person name="Samejima M."/>
            <person name="Suzuki H."/>
            <person name="Master E."/>
            <person name="Ferreira P."/>
            <person name="Ruiz-Duenas F.J."/>
            <person name="Held B."/>
            <person name="Canessa P."/>
            <person name="Larrondo L.F."/>
            <person name="Schmoll M."/>
            <person name="Druzhinina I.S."/>
            <person name="Kubicek C.P."/>
            <person name="Gaskell J.A."/>
            <person name="Kersten P."/>
            <person name="St John F."/>
            <person name="Glasner J."/>
            <person name="Sabat G."/>
            <person name="Splinter BonDurant S."/>
            <person name="Syed K."/>
            <person name="Yadav J."/>
            <person name="Mgbeahuruike A.C."/>
            <person name="Kovalchuk A."/>
            <person name="Asiegbu F.O."/>
            <person name="Lackner G."/>
            <person name="Hoffmeister D."/>
            <person name="Rencoret J."/>
            <person name="Gutierrez A."/>
            <person name="Sun H."/>
            <person name="Lindquist E."/>
            <person name="Barry K."/>
            <person name="Riley R."/>
            <person name="Grigoriev I.V."/>
            <person name="Henrissat B."/>
            <person name="Kues U."/>
            <person name="Berka R.M."/>
            <person name="Martinez A.T."/>
            <person name="Covert S.F."/>
            <person name="Blanchette R.A."/>
            <person name="Cullen D."/>
        </authorList>
    </citation>
    <scope>NUCLEOTIDE SEQUENCE [LARGE SCALE GENOMIC DNA]</scope>
    <source>
        <strain evidence="2 3">11061_1 CR5-6</strain>
    </source>
</reference>
<organism evidence="2 3">
    <name type="scientific">Phlebiopsis gigantea (strain 11061_1 CR5-6)</name>
    <name type="common">White-rot fungus</name>
    <name type="synonym">Peniophora gigantea</name>
    <dbReference type="NCBI Taxonomy" id="745531"/>
    <lineage>
        <taxon>Eukaryota</taxon>
        <taxon>Fungi</taxon>
        <taxon>Dikarya</taxon>
        <taxon>Basidiomycota</taxon>
        <taxon>Agaricomycotina</taxon>
        <taxon>Agaricomycetes</taxon>
        <taxon>Polyporales</taxon>
        <taxon>Phanerochaetaceae</taxon>
        <taxon>Phlebiopsis</taxon>
    </lineage>
</organism>
<evidence type="ECO:0000313" key="2">
    <source>
        <dbReference type="EMBL" id="KIP05665.1"/>
    </source>
</evidence>
<dbReference type="Proteomes" id="UP000053257">
    <property type="component" value="Unassembled WGS sequence"/>
</dbReference>
<keyword evidence="1" id="KW-1133">Transmembrane helix</keyword>
<evidence type="ECO:0000313" key="3">
    <source>
        <dbReference type="Proteomes" id="UP000053257"/>
    </source>
</evidence>
<accession>A0A0C3S8V5</accession>
<keyword evidence="1" id="KW-0812">Transmembrane</keyword>
<dbReference type="Gene3D" id="6.10.110.10">
    <property type="match status" value="1"/>
</dbReference>
<proteinExistence type="predicted"/>
<dbReference type="EMBL" id="KN840537">
    <property type="protein sequence ID" value="KIP05665.1"/>
    <property type="molecule type" value="Genomic_DNA"/>
</dbReference>
<dbReference type="AlphaFoldDB" id="A0A0C3S8V5"/>
<protein>
    <submittedName>
        <fullName evidence="2">Uncharacterized protein</fullName>
    </submittedName>
</protein>
<keyword evidence="1" id="KW-0472">Membrane</keyword>
<name>A0A0C3S8V5_PHLG1</name>
<dbReference type="InterPro" id="IPR038213">
    <property type="entry name" value="IFI6/IFI27-like_sf"/>
</dbReference>
<gene>
    <name evidence="2" type="ORF">PHLGIDRAFT_144236</name>
</gene>
<evidence type="ECO:0000256" key="1">
    <source>
        <dbReference type="SAM" id="Phobius"/>
    </source>
</evidence>
<dbReference type="HOGENOM" id="CLU_2427785_0_0_1"/>
<sequence>MTSILLWALYRSVRFWIVWLAWLLGFRSKGVTKGSAAARYQSHVYGGYTPKGSRFSDMQTKGATESGFFGTKSLFVLCLAVLTWYASSYGP</sequence>